<evidence type="ECO:0000259" key="2">
    <source>
        <dbReference type="PROSITE" id="PS51372"/>
    </source>
</evidence>
<dbReference type="SUPFAM" id="SSF50151">
    <property type="entry name" value="SacY-like RNA-binding domain"/>
    <property type="match status" value="1"/>
</dbReference>
<protein>
    <submittedName>
        <fullName evidence="3">PRD domain-containing protein</fullName>
    </submittedName>
</protein>
<evidence type="ECO:0000313" key="4">
    <source>
        <dbReference type="Proteomes" id="UP001596288"/>
    </source>
</evidence>
<evidence type="ECO:0000256" key="1">
    <source>
        <dbReference type="ARBA" id="ARBA00022737"/>
    </source>
</evidence>
<keyword evidence="4" id="KW-1185">Reference proteome</keyword>
<dbReference type="InterPro" id="IPR004341">
    <property type="entry name" value="CAT_RNA-bd_dom"/>
</dbReference>
<sequence>MRVIKKINHNAILINDNGTEKIALGKGIGFSAKPDDSFDEVNAEKVFILDSKEKTKMFSEMVNQIPMEYIEFSEEVINYISKHISKPLDSNIYIALTDHIYFAIQRQADDENVAAIMLPEMKMLYPDEFKTAAGVVDLINKKYHTNLADNEIGFITMHIVNAELGEKNSFNSLKIMEVTKYILNYLDKNGYKGLDKNTFLYNRLMIHIRFLVQRLIYHESTQDNDLSFFNDSFKKSKEYLLATRIAELVDTKYDLETNDSERMYLAIHLMRINNNIRA</sequence>
<dbReference type="EMBL" id="JBHSSF010000028">
    <property type="protein sequence ID" value="MFC6177326.1"/>
    <property type="molecule type" value="Genomic_DNA"/>
</dbReference>
<reference evidence="4" key="1">
    <citation type="journal article" date="2019" name="Int. J. Syst. Evol. Microbiol.">
        <title>The Global Catalogue of Microorganisms (GCM) 10K type strain sequencing project: providing services to taxonomists for standard genome sequencing and annotation.</title>
        <authorList>
            <consortium name="The Broad Institute Genomics Platform"/>
            <consortium name="The Broad Institute Genome Sequencing Center for Infectious Disease"/>
            <person name="Wu L."/>
            <person name="Ma J."/>
        </authorList>
    </citation>
    <scope>NUCLEOTIDE SEQUENCE [LARGE SCALE GENOMIC DNA]</scope>
    <source>
        <strain evidence="4">CCM 8927</strain>
    </source>
</reference>
<dbReference type="InterPro" id="IPR036634">
    <property type="entry name" value="PRD_sf"/>
</dbReference>
<dbReference type="RefSeq" id="WP_137611562.1">
    <property type="nucleotide sequence ID" value="NZ_BJDF01000011.1"/>
</dbReference>
<dbReference type="Gene3D" id="1.10.1790.10">
    <property type="entry name" value="PRD domain"/>
    <property type="match status" value="2"/>
</dbReference>
<dbReference type="PROSITE" id="PS51372">
    <property type="entry name" value="PRD_2"/>
    <property type="match status" value="2"/>
</dbReference>
<dbReference type="Gene3D" id="2.30.24.10">
    <property type="entry name" value="CAT RNA-binding domain"/>
    <property type="match status" value="1"/>
</dbReference>
<dbReference type="PANTHER" id="PTHR30185:SF15">
    <property type="entry name" value="CRYPTIC BETA-GLUCOSIDE BGL OPERON ANTITERMINATOR"/>
    <property type="match status" value="1"/>
</dbReference>
<feature type="domain" description="PRD" evidence="2">
    <location>
        <begin position="170"/>
        <end position="278"/>
    </location>
</feature>
<dbReference type="InterPro" id="IPR050661">
    <property type="entry name" value="BglG_antiterminators"/>
</dbReference>
<organism evidence="3 4">
    <name type="scientific">Companilactobacillus huachuanensis</name>
    <dbReference type="NCBI Taxonomy" id="2559914"/>
    <lineage>
        <taxon>Bacteria</taxon>
        <taxon>Bacillati</taxon>
        <taxon>Bacillota</taxon>
        <taxon>Bacilli</taxon>
        <taxon>Lactobacillales</taxon>
        <taxon>Lactobacillaceae</taxon>
        <taxon>Companilactobacillus</taxon>
    </lineage>
</organism>
<dbReference type="PANTHER" id="PTHR30185">
    <property type="entry name" value="CRYPTIC BETA-GLUCOSIDE BGL OPERON ANTITERMINATOR"/>
    <property type="match status" value="1"/>
</dbReference>
<dbReference type="SUPFAM" id="SSF63520">
    <property type="entry name" value="PTS-regulatory domain, PRD"/>
    <property type="match status" value="2"/>
</dbReference>
<feature type="domain" description="PRD" evidence="2">
    <location>
        <begin position="64"/>
        <end position="169"/>
    </location>
</feature>
<dbReference type="Pfam" id="PF03123">
    <property type="entry name" value="CAT_RBD"/>
    <property type="match status" value="1"/>
</dbReference>
<dbReference type="InterPro" id="IPR011608">
    <property type="entry name" value="PRD"/>
</dbReference>
<keyword evidence="1" id="KW-0677">Repeat</keyword>
<comment type="caution">
    <text evidence="3">The sequence shown here is derived from an EMBL/GenBank/DDBJ whole genome shotgun (WGS) entry which is preliminary data.</text>
</comment>
<dbReference type="Pfam" id="PF00874">
    <property type="entry name" value="PRD"/>
    <property type="match status" value="2"/>
</dbReference>
<gene>
    <name evidence="3" type="ORF">ACFQAV_10775</name>
</gene>
<dbReference type="Proteomes" id="UP001596288">
    <property type="component" value="Unassembled WGS sequence"/>
</dbReference>
<proteinExistence type="predicted"/>
<dbReference type="SMART" id="SM01061">
    <property type="entry name" value="CAT_RBD"/>
    <property type="match status" value="1"/>
</dbReference>
<accession>A0ABW1RMI4</accession>
<evidence type="ECO:0000313" key="3">
    <source>
        <dbReference type="EMBL" id="MFC6177326.1"/>
    </source>
</evidence>
<name>A0ABW1RMI4_9LACO</name>
<dbReference type="InterPro" id="IPR036650">
    <property type="entry name" value="CAT_RNA-bd_dom_sf"/>
</dbReference>